<feature type="region of interest" description="Disordered" evidence="1">
    <location>
        <begin position="511"/>
        <end position="554"/>
    </location>
</feature>
<feature type="domain" description="Sulfatase N-terminal" evidence="2">
    <location>
        <begin position="25"/>
        <end position="340"/>
    </location>
</feature>
<gene>
    <name evidence="3" type="ORF">AW736_00390</name>
</gene>
<dbReference type="InterPro" id="IPR000917">
    <property type="entry name" value="Sulfatase_N"/>
</dbReference>
<dbReference type="Proteomes" id="UP000078486">
    <property type="component" value="Unassembled WGS sequence"/>
</dbReference>
<accession>A0A178IMY4</accession>
<dbReference type="PANTHER" id="PTHR43751">
    <property type="entry name" value="SULFATASE"/>
    <property type="match status" value="1"/>
</dbReference>
<protein>
    <submittedName>
        <fullName evidence="3">Sulfatase</fullName>
    </submittedName>
</protein>
<evidence type="ECO:0000313" key="4">
    <source>
        <dbReference type="Proteomes" id="UP000078486"/>
    </source>
</evidence>
<evidence type="ECO:0000256" key="1">
    <source>
        <dbReference type="SAM" id="MobiDB-lite"/>
    </source>
</evidence>
<dbReference type="AlphaFoldDB" id="A0A178IMY4"/>
<comment type="caution">
    <text evidence="3">The sequence shown here is derived from an EMBL/GenBank/DDBJ whole genome shotgun (WGS) entry which is preliminary data.</text>
</comment>
<name>A0A178IMY4_9BACT</name>
<reference evidence="3 4" key="1">
    <citation type="submission" date="2016-01" db="EMBL/GenBank/DDBJ databases">
        <title>High potential of lignocellulose degradation of a new Verrucomicrobia species.</title>
        <authorList>
            <person name="Wang Y."/>
            <person name="Shi Y."/>
            <person name="Qiu Z."/>
            <person name="Liu S."/>
            <person name="Yang H."/>
        </authorList>
    </citation>
    <scope>NUCLEOTIDE SEQUENCE [LARGE SCALE GENOMIC DNA]</scope>
    <source>
        <strain evidence="3 4">TSB47</strain>
    </source>
</reference>
<dbReference type="EMBL" id="LRRQ01000055">
    <property type="protein sequence ID" value="OAM90549.1"/>
    <property type="molecule type" value="Genomic_DNA"/>
</dbReference>
<dbReference type="InterPro" id="IPR017850">
    <property type="entry name" value="Alkaline_phosphatase_core_sf"/>
</dbReference>
<sequence length="554" mass="61609">MALCLQRASAAAPATATAHERPRRPNIFFFFADDWGRYASIYNDNPVNRVIRTPGFDRVGREGGRFNNAHVCSPSCTPSRSALFSGQYFYRTGRGSILRPAVWDYSIPSFPLLLEKSGYRIGHTYKAWGPGTPANAPFGATRTQFTDAGSRFNRFSQNVTRLVAGGEDREAAKEKLYKECLDNFEAFLAAGRASPEEAAKPFCYYFGPTNTHRTWEKGSGKALWGLDPDDLKGKLPKFLPDVPEVREDFCDYLGEVLALDAVLQRFLARLEAAGELDNTIIVVSGDHGIPGFPRAKCNLYNIGTEVALLVRWGNHIKPGRAVDDFINLMDLAPTFLEAAGETPPACMTGRSILPLLRSGKDGQIDPRRDYVITGRERHFDRARADYTPYPQRAIRTKEFLYIRNFKPERRPMGDPYAWHAGALPGNFAQQSADTGLAFPDMDASPTKTWLLLHGAEPEWAPYWEYAFGRRPAEELYDLRNDPDYLINVAADPAYAGQRQSLAARLTGVLTATGDPRVTGDGETFEKPPFAGPGTLDETMRGKPRAKQNPAANRH</sequence>
<dbReference type="PANTHER" id="PTHR43751:SF1">
    <property type="entry name" value="SULFATASE ATSG-RELATED"/>
    <property type="match status" value="1"/>
</dbReference>
<evidence type="ECO:0000313" key="3">
    <source>
        <dbReference type="EMBL" id="OAM90549.1"/>
    </source>
</evidence>
<dbReference type="InterPro" id="IPR052701">
    <property type="entry name" value="GAG_Ulvan_Degrading_Sulfatases"/>
</dbReference>
<proteinExistence type="predicted"/>
<evidence type="ECO:0000259" key="2">
    <source>
        <dbReference type="Pfam" id="PF00884"/>
    </source>
</evidence>
<dbReference type="Pfam" id="PF00884">
    <property type="entry name" value="Sulfatase"/>
    <property type="match status" value="1"/>
</dbReference>
<keyword evidence="4" id="KW-1185">Reference proteome</keyword>
<dbReference type="Gene3D" id="3.40.720.10">
    <property type="entry name" value="Alkaline Phosphatase, subunit A"/>
    <property type="match status" value="1"/>
</dbReference>
<dbReference type="CDD" id="cd16027">
    <property type="entry name" value="SGSH"/>
    <property type="match status" value="1"/>
</dbReference>
<dbReference type="SUPFAM" id="SSF53649">
    <property type="entry name" value="Alkaline phosphatase-like"/>
    <property type="match status" value="1"/>
</dbReference>
<organism evidence="3 4">
    <name type="scientific">Termitidicoccus mucosus</name>
    <dbReference type="NCBI Taxonomy" id="1184151"/>
    <lineage>
        <taxon>Bacteria</taxon>
        <taxon>Pseudomonadati</taxon>
        <taxon>Verrucomicrobiota</taxon>
        <taxon>Opitutia</taxon>
        <taxon>Opitutales</taxon>
        <taxon>Opitutaceae</taxon>
        <taxon>Termitidicoccus</taxon>
    </lineage>
</organism>
<dbReference type="STRING" id="1184151.AW736_00390"/>